<protein>
    <submittedName>
        <fullName evidence="1">Uncharacterized protein</fullName>
    </submittedName>
</protein>
<accession>A0A382SGR2</accession>
<feature type="non-terminal residue" evidence="1">
    <location>
        <position position="1"/>
    </location>
</feature>
<organism evidence="1">
    <name type="scientific">marine metagenome</name>
    <dbReference type="NCBI Taxonomy" id="408172"/>
    <lineage>
        <taxon>unclassified sequences</taxon>
        <taxon>metagenomes</taxon>
        <taxon>ecological metagenomes</taxon>
    </lineage>
</organism>
<dbReference type="EMBL" id="UINC01128538">
    <property type="protein sequence ID" value="SVD08348.1"/>
    <property type="molecule type" value="Genomic_DNA"/>
</dbReference>
<sequence>CSIENVPYDQCPANKLVDVVERSYLAVRPDTMSTKDFFSKCKFLTKKWKQDGSVIRIQELFGDEIQILEKSGNTFGIGSGISLGKISQAYSQHVKKLNTPFVFEGVEVPSTNFGKQIAEKYSFNYPVGIWDDLKSWESIVTNI</sequence>
<dbReference type="AlphaFoldDB" id="A0A382SGR2"/>
<name>A0A382SGR2_9ZZZZ</name>
<proteinExistence type="predicted"/>
<evidence type="ECO:0000313" key="1">
    <source>
        <dbReference type="EMBL" id="SVD08348.1"/>
    </source>
</evidence>
<reference evidence="1" key="1">
    <citation type="submission" date="2018-05" db="EMBL/GenBank/DDBJ databases">
        <authorList>
            <person name="Lanie J.A."/>
            <person name="Ng W.-L."/>
            <person name="Kazmierczak K.M."/>
            <person name="Andrzejewski T.M."/>
            <person name="Davidsen T.M."/>
            <person name="Wayne K.J."/>
            <person name="Tettelin H."/>
            <person name="Glass J.I."/>
            <person name="Rusch D."/>
            <person name="Podicherti R."/>
            <person name="Tsui H.-C.T."/>
            <person name="Winkler M.E."/>
        </authorList>
    </citation>
    <scope>NUCLEOTIDE SEQUENCE</scope>
</reference>
<gene>
    <name evidence="1" type="ORF">METZ01_LOCUS361202</name>
</gene>